<dbReference type="PRINTS" id="PR00205">
    <property type="entry name" value="CADHERIN"/>
</dbReference>
<keyword evidence="11" id="KW-0732">Signal</keyword>
<evidence type="ECO:0000313" key="13">
    <source>
        <dbReference type="EMBL" id="GAB1301625.1"/>
    </source>
</evidence>
<sequence length="792" mass="87026">MEKLGRIHPNRQVITFILMMVLDQVCSQPTTRYSILEESESGSFVAHLAKDLGLGARELAARSARVLSDDYKQRLLLDPETGDLLLREKLDREELCGSVDPCVLPFQVSLEKPVQYFQGELLIQDINDHAPEFPDRELLLKILENSQPGAQFSLKLAQDLDVGSNGLQQYTVSPNSHFHVLTRNNSEGKKYPELVQDRALDREEQAELSLTLTALDGGSPPRSGTALVRILIVDVNDNAPEFVNSPYEVQVLESSPPDSLFLTVLARDADAGNFGRVSYGLFQASDEIQQTFSINETTGDMRLKKKLDFEKIKSYHVEIEAIDGGGLSGKGSVMIEVVDVNDNAPELTISSLTSSVPENAPETIISIFRVGDRDSGENGKVVCSIPENMPFILKSTFKNFYTLVTESPLDRESRTEYNITITVSDLGTPRLTTQHTITVQVSDINDNAPAFTQTSYTMFVRENNSPALHIGTISATDSDSGSNAHITYSLLPPQDPQLALTSLLSINADNGQLFALRALDYEALKAFEFGVRATDQGSPALSSQVLVRVVVMDDNDNEPFVLYPLQNASTPCTELLPRAAEPGYLVTKVVAVDRDSGQNAWLSFQLLKATEPGLFSVWAHNGEVRTTRVLSERDVPKHRLVLLVKDNGDPPRSASVTLQVLLVDGFSQPYLPLPEVAQDPAEEGDVLTLYLVIALASVSSLFLLSVLLFVGVRLCRRAREVSLGGFSMPDGHFPDHLVDVSGAGTLSQSYQYEVCLRGDSGTGQFKFLKPMIPNPGIEIMESPQCRDSFVFN</sequence>
<keyword evidence="6 10" id="KW-1133">Transmembrane helix</keyword>
<gene>
    <name evidence="13" type="ORF">APTSU1_001686300</name>
</gene>
<keyword evidence="4 9" id="KW-0106">Calcium</keyword>
<dbReference type="InterPro" id="IPR020894">
    <property type="entry name" value="Cadherin_CS"/>
</dbReference>
<feature type="domain" description="Cadherin" evidence="12">
    <location>
        <begin position="348"/>
        <end position="451"/>
    </location>
</feature>
<dbReference type="SMART" id="SM00112">
    <property type="entry name" value="CA"/>
    <property type="match status" value="5"/>
</dbReference>
<dbReference type="Pfam" id="PF08266">
    <property type="entry name" value="Cadherin_2"/>
    <property type="match status" value="1"/>
</dbReference>
<evidence type="ECO:0000256" key="6">
    <source>
        <dbReference type="ARBA" id="ARBA00022989"/>
    </source>
</evidence>
<dbReference type="CDD" id="cd11304">
    <property type="entry name" value="Cadherin_repeat"/>
    <property type="match status" value="5"/>
</dbReference>
<dbReference type="Pfam" id="PF16492">
    <property type="entry name" value="Cadherin_C_2"/>
    <property type="match status" value="1"/>
</dbReference>
<proteinExistence type="predicted"/>
<protein>
    <submittedName>
        <fullName evidence="13">Protocadherin beta 9</fullName>
    </submittedName>
</protein>
<evidence type="ECO:0000256" key="11">
    <source>
        <dbReference type="SAM" id="SignalP"/>
    </source>
</evidence>
<feature type="domain" description="Cadherin" evidence="12">
    <location>
        <begin position="243"/>
        <end position="347"/>
    </location>
</feature>
<keyword evidence="2 10" id="KW-0812">Transmembrane</keyword>
<organism evidence="13 14">
    <name type="scientific">Apodemus speciosus</name>
    <name type="common">Large Japanese field mouse</name>
    <dbReference type="NCBI Taxonomy" id="105296"/>
    <lineage>
        <taxon>Eukaryota</taxon>
        <taxon>Metazoa</taxon>
        <taxon>Chordata</taxon>
        <taxon>Craniata</taxon>
        <taxon>Vertebrata</taxon>
        <taxon>Euteleostomi</taxon>
        <taxon>Mammalia</taxon>
        <taxon>Eutheria</taxon>
        <taxon>Euarchontoglires</taxon>
        <taxon>Glires</taxon>
        <taxon>Rodentia</taxon>
        <taxon>Myomorpha</taxon>
        <taxon>Muroidea</taxon>
        <taxon>Muridae</taxon>
        <taxon>Murinae</taxon>
        <taxon>Apodemus</taxon>
    </lineage>
</organism>
<dbReference type="InterPro" id="IPR013164">
    <property type="entry name" value="Cadherin_N"/>
</dbReference>
<evidence type="ECO:0000256" key="2">
    <source>
        <dbReference type="ARBA" id="ARBA00022692"/>
    </source>
</evidence>
<comment type="caution">
    <text evidence="13">The sequence shown here is derived from an EMBL/GenBank/DDBJ whole genome shotgun (WGS) entry which is preliminary data.</text>
</comment>
<evidence type="ECO:0000313" key="14">
    <source>
        <dbReference type="Proteomes" id="UP001623349"/>
    </source>
</evidence>
<dbReference type="InterPro" id="IPR050174">
    <property type="entry name" value="Protocadherin/Cadherin-CA"/>
</dbReference>
<dbReference type="PROSITE" id="PS50268">
    <property type="entry name" value="CADHERIN_2"/>
    <property type="match status" value="6"/>
</dbReference>
<evidence type="ECO:0000259" key="12">
    <source>
        <dbReference type="PROSITE" id="PS50268"/>
    </source>
</evidence>
<dbReference type="Proteomes" id="UP001623349">
    <property type="component" value="Unassembled WGS sequence"/>
</dbReference>
<comment type="subcellular location">
    <subcellularLocation>
        <location evidence="1">Membrane</location>
        <topology evidence="1">Single-pass membrane protein</topology>
    </subcellularLocation>
</comment>
<feature type="chain" id="PRO_5047162980" evidence="11">
    <location>
        <begin position="28"/>
        <end position="792"/>
    </location>
</feature>
<accession>A0ABQ0FQX2</accession>
<name>A0ABQ0FQX2_APOSI</name>
<dbReference type="PANTHER" id="PTHR24028:SF239">
    <property type="entry name" value="PROTOCADHERIN BETA 9"/>
    <property type="match status" value="1"/>
</dbReference>
<keyword evidence="14" id="KW-1185">Reference proteome</keyword>
<keyword evidence="5" id="KW-0130">Cell adhesion</keyword>
<dbReference type="Gene3D" id="2.60.40.60">
    <property type="entry name" value="Cadherins"/>
    <property type="match status" value="6"/>
</dbReference>
<dbReference type="SUPFAM" id="SSF49313">
    <property type="entry name" value="Cadherin-like"/>
    <property type="match status" value="6"/>
</dbReference>
<feature type="domain" description="Cadherin" evidence="12">
    <location>
        <begin position="23"/>
        <end position="133"/>
    </location>
</feature>
<keyword evidence="8" id="KW-0325">Glycoprotein</keyword>
<dbReference type="EMBL" id="BAAFST010000018">
    <property type="protein sequence ID" value="GAB1301625.1"/>
    <property type="molecule type" value="Genomic_DNA"/>
</dbReference>
<dbReference type="PANTHER" id="PTHR24028">
    <property type="entry name" value="CADHERIN-87A"/>
    <property type="match status" value="1"/>
</dbReference>
<feature type="domain" description="Cadherin" evidence="12">
    <location>
        <begin position="452"/>
        <end position="561"/>
    </location>
</feature>
<evidence type="ECO:0000256" key="8">
    <source>
        <dbReference type="ARBA" id="ARBA00023180"/>
    </source>
</evidence>
<feature type="domain" description="Cadherin" evidence="12">
    <location>
        <begin position="576"/>
        <end position="676"/>
    </location>
</feature>
<evidence type="ECO:0000256" key="4">
    <source>
        <dbReference type="ARBA" id="ARBA00022837"/>
    </source>
</evidence>
<dbReference type="PROSITE" id="PS00232">
    <property type="entry name" value="CADHERIN_1"/>
    <property type="match status" value="4"/>
</dbReference>
<evidence type="ECO:0000256" key="7">
    <source>
        <dbReference type="ARBA" id="ARBA00023136"/>
    </source>
</evidence>
<keyword evidence="3" id="KW-0677">Repeat</keyword>
<dbReference type="InterPro" id="IPR032455">
    <property type="entry name" value="Cadherin_C"/>
</dbReference>
<evidence type="ECO:0000256" key="3">
    <source>
        <dbReference type="ARBA" id="ARBA00022737"/>
    </source>
</evidence>
<dbReference type="InterPro" id="IPR002126">
    <property type="entry name" value="Cadherin-like_dom"/>
</dbReference>
<feature type="signal peptide" evidence="11">
    <location>
        <begin position="1"/>
        <end position="27"/>
    </location>
</feature>
<dbReference type="Pfam" id="PF00028">
    <property type="entry name" value="Cadherin"/>
    <property type="match status" value="5"/>
</dbReference>
<evidence type="ECO:0000256" key="9">
    <source>
        <dbReference type="PROSITE-ProRule" id="PRU00043"/>
    </source>
</evidence>
<dbReference type="InterPro" id="IPR015919">
    <property type="entry name" value="Cadherin-like_sf"/>
</dbReference>
<evidence type="ECO:0000256" key="5">
    <source>
        <dbReference type="ARBA" id="ARBA00022889"/>
    </source>
</evidence>
<evidence type="ECO:0000256" key="1">
    <source>
        <dbReference type="ARBA" id="ARBA00004167"/>
    </source>
</evidence>
<feature type="domain" description="Cadherin" evidence="12">
    <location>
        <begin position="134"/>
        <end position="242"/>
    </location>
</feature>
<feature type="transmembrane region" description="Helical" evidence="10">
    <location>
        <begin position="687"/>
        <end position="710"/>
    </location>
</feature>
<reference evidence="13 14" key="1">
    <citation type="submission" date="2024-08" db="EMBL/GenBank/DDBJ databases">
        <title>The draft genome of Apodemus speciosus.</title>
        <authorList>
            <person name="Nabeshima K."/>
            <person name="Suzuki S."/>
            <person name="Onuma M."/>
        </authorList>
    </citation>
    <scope>NUCLEOTIDE SEQUENCE [LARGE SCALE GENOMIC DNA]</scope>
    <source>
        <strain evidence="13">IB14-021</strain>
    </source>
</reference>
<evidence type="ECO:0000256" key="10">
    <source>
        <dbReference type="SAM" id="Phobius"/>
    </source>
</evidence>
<keyword evidence="7 10" id="KW-0472">Membrane</keyword>